<organism evidence="2 3">
    <name type="scientific">Cadophora malorum</name>
    <dbReference type="NCBI Taxonomy" id="108018"/>
    <lineage>
        <taxon>Eukaryota</taxon>
        <taxon>Fungi</taxon>
        <taxon>Dikarya</taxon>
        <taxon>Ascomycota</taxon>
        <taxon>Pezizomycotina</taxon>
        <taxon>Leotiomycetes</taxon>
        <taxon>Helotiales</taxon>
        <taxon>Ploettnerulaceae</taxon>
        <taxon>Cadophora</taxon>
    </lineage>
</organism>
<accession>A0A8H7SZV7</accession>
<evidence type="ECO:0000256" key="1">
    <source>
        <dbReference type="SAM" id="MobiDB-lite"/>
    </source>
</evidence>
<evidence type="ECO:0000313" key="2">
    <source>
        <dbReference type="EMBL" id="KAG4410632.1"/>
    </source>
</evidence>
<feature type="compositionally biased region" description="Basic residues" evidence="1">
    <location>
        <begin position="1"/>
        <end position="12"/>
    </location>
</feature>
<evidence type="ECO:0000313" key="3">
    <source>
        <dbReference type="Proteomes" id="UP000664132"/>
    </source>
</evidence>
<dbReference type="EMBL" id="JAFJYH010000635">
    <property type="protein sequence ID" value="KAG4410632.1"/>
    <property type="molecule type" value="Genomic_DNA"/>
</dbReference>
<comment type="caution">
    <text evidence="2">The sequence shown here is derived from an EMBL/GenBank/DDBJ whole genome shotgun (WGS) entry which is preliminary data.</text>
</comment>
<dbReference type="AlphaFoldDB" id="A0A8H7SZV7"/>
<reference evidence="2" key="1">
    <citation type="submission" date="2021-02" db="EMBL/GenBank/DDBJ databases">
        <title>Genome sequence Cadophora malorum strain M34.</title>
        <authorList>
            <person name="Stefanovic E."/>
            <person name="Vu D."/>
            <person name="Scully C."/>
            <person name="Dijksterhuis J."/>
            <person name="Roader J."/>
            <person name="Houbraken J."/>
        </authorList>
    </citation>
    <scope>NUCLEOTIDE SEQUENCE</scope>
    <source>
        <strain evidence="2">M34</strain>
    </source>
</reference>
<protein>
    <submittedName>
        <fullName evidence="2">Uncharacterized protein</fullName>
    </submittedName>
</protein>
<feature type="region of interest" description="Disordered" evidence="1">
    <location>
        <begin position="1"/>
        <end position="29"/>
    </location>
</feature>
<name>A0A8H7SZV7_9HELO</name>
<dbReference type="Proteomes" id="UP000664132">
    <property type="component" value="Unassembled WGS sequence"/>
</dbReference>
<gene>
    <name evidence="2" type="ORF">IFR04_016233</name>
</gene>
<keyword evidence="3" id="KW-1185">Reference proteome</keyword>
<sequence>MITNKLKKHHIHTQIESKDKSKWESSKEDKLKQMVVKDNVLYEIGDISNPLPKAFDYLDNESSSLDNNTKLMPSDSKDKA</sequence>
<feature type="compositionally biased region" description="Basic and acidic residues" evidence="1">
    <location>
        <begin position="13"/>
        <end position="29"/>
    </location>
</feature>
<proteinExistence type="predicted"/>